<feature type="transmembrane region" description="Helical" evidence="1">
    <location>
        <begin position="20"/>
        <end position="42"/>
    </location>
</feature>
<dbReference type="Pfam" id="PF02517">
    <property type="entry name" value="Rce1-like"/>
    <property type="match status" value="1"/>
</dbReference>
<keyword evidence="3" id="KW-0645">Protease</keyword>
<keyword evidence="1" id="KW-1133">Transmembrane helix</keyword>
<feature type="transmembrane region" description="Helical" evidence="1">
    <location>
        <begin position="115"/>
        <end position="133"/>
    </location>
</feature>
<feature type="transmembrane region" description="Helical" evidence="1">
    <location>
        <begin position="198"/>
        <end position="215"/>
    </location>
</feature>
<feature type="transmembrane region" description="Helical" evidence="1">
    <location>
        <begin position="48"/>
        <end position="69"/>
    </location>
</feature>
<protein>
    <submittedName>
        <fullName evidence="3">CAAX protease</fullName>
    </submittedName>
</protein>
<dbReference type="GO" id="GO:0080120">
    <property type="term" value="P:CAAX-box protein maturation"/>
    <property type="evidence" value="ECO:0007669"/>
    <property type="project" value="UniProtKB-ARBA"/>
</dbReference>
<feature type="transmembrane region" description="Helical" evidence="1">
    <location>
        <begin position="89"/>
        <end position="109"/>
    </location>
</feature>
<keyword evidence="1" id="KW-0472">Membrane</keyword>
<dbReference type="AlphaFoldDB" id="A0A1B2DSI4"/>
<dbReference type="InterPro" id="IPR003675">
    <property type="entry name" value="Rce1/LyrA-like_dom"/>
</dbReference>
<feature type="domain" description="CAAX prenyl protease 2/Lysostaphin resistance protein A-like" evidence="2">
    <location>
        <begin position="114"/>
        <end position="211"/>
    </location>
</feature>
<keyword evidence="1" id="KW-0812">Transmembrane</keyword>
<reference evidence="3" key="1">
    <citation type="submission" date="2016-08" db="EMBL/GenBank/DDBJ databases">
        <title>Complete Genome Seqeunce of Paenibacillus sp. BIHB 4019 from tea rhizoplane.</title>
        <authorList>
            <person name="Thakur R."/>
            <person name="Swarnkar M.K."/>
            <person name="Gulati A."/>
        </authorList>
    </citation>
    <scope>NUCLEOTIDE SEQUENCE [LARGE SCALE GENOMIC DNA]</scope>
    <source>
        <strain evidence="3">BIHB4019</strain>
    </source>
</reference>
<feature type="transmembrane region" description="Helical" evidence="1">
    <location>
        <begin position="221"/>
        <end position="240"/>
    </location>
</feature>
<organism evidence="3">
    <name type="scientific">Paenibacillus sp. BIHB 4019</name>
    <dbReference type="NCBI Taxonomy" id="1870819"/>
    <lineage>
        <taxon>Bacteria</taxon>
        <taxon>Bacillati</taxon>
        <taxon>Bacillota</taxon>
        <taxon>Bacilli</taxon>
        <taxon>Bacillales</taxon>
        <taxon>Paenibacillaceae</taxon>
        <taxon>Paenibacillus</taxon>
    </lineage>
</organism>
<evidence type="ECO:0000313" key="3">
    <source>
        <dbReference type="EMBL" id="ANY70665.1"/>
    </source>
</evidence>
<evidence type="ECO:0000259" key="2">
    <source>
        <dbReference type="Pfam" id="PF02517"/>
    </source>
</evidence>
<dbReference type="PANTHER" id="PTHR36435">
    <property type="entry name" value="SLR1288 PROTEIN"/>
    <property type="match status" value="1"/>
</dbReference>
<evidence type="ECO:0000256" key="1">
    <source>
        <dbReference type="SAM" id="Phobius"/>
    </source>
</evidence>
<feature type="transmembrane region" description="Helical" evidence="1">
    <location>
        <begin position="145"/>
        <end position="163"/>
    </location>
</feature>
<dbReference type="PANTHER" id="PTHR36435:SF1">
    <property type="entry name" value="CAAX AMINO TERMINAL PROTEASE FAMILY PROTEIN"/>
    <property type="match status" value="1"/>
</dbReference>
<gene>
    <name evidence="3" type="ORF">BBD42_09855</name>
</gene>
<dbReference type="GO" id="GO:0004175">
    <property type="term" value="F:endopeptidase activity"/>
    <property type="evidence" value="ECO:0007669"/>
    <property type="project" value="UniProtKB-ARBA"/>
</dbReference>
<feature type="transmembrane region" description="Helical" evidence="1">
    <location>
        <begin position="175"/>
        <end position="193"/>
    </location>
</feature>
<sequence>MTETNKSPLNKPAFSEKRPVLAILIIQLLLLFAVSAAGAYATIKELDYTAPVLLSFIPIALALIIYLTLRKKWGFAGFRPLSAIPQGGWKYYLPLVAVLAVIGTNGLKALTPGEIYFFIFFTLLVGFVEETVYRGLILNILLRKSASTAVIVSSLLFGVTHILNALSGQNAVDTTIQIVYSLAVGLSLALLMVKNRNIVPLILFHFVHNLIQFLGNDRSAIGPDLLIIAILAAHCIWVGMSLRKGKAMA</sequence>
<accession>A0A1B2DSI4</accession>
<dbReference type="EMBL" id="CP016808">
    <property type="protein sequence ID" value="ANY70665.1"/>
    <property type="molecule type" value="Genomic_DNA"/>
</dbReference>
<name>A0A1B2DSI4_9BACL</name>
<dbReference type="InterPro" id="IPR052710">
    <property type="entry name" value="CAAX_protease"/>
</dbReference>
<keyword evidence="3" id="KW-0378">Hydrolase</keyword>
<proteinExistence type="predicted"/>
<dbReference type="GO" id="GO:0006508">
    <property type="term" value="P:proteolysis"/>
    <property type="evidence" value="ECO:0007669"/>
    <property type="project" value="UniProtKB-KW"/>
</dbReference>